<dbReference type="EMBL" id="BAAANY010000012">
    <property type="protein sequence ID" value="GAA1684146.1"/>
    <property type="molecule type" value="Genomic_DNA"/>
</dbReference>
<proteinExistence type="predicted"/>
<sequence>MNVTHSEVHPSASLIRLKTYDDADAAPIFRSHVCDDRDDVELVVIGGDAGVIEDARDSLHRLARRWDLERRGSELCKINTADGPVPVSPETLLLAGLLEDHGIALSVDFTTGTVRRDSAEPIDPAGIPAALATDLVAAEALEAGADGVAVAVGNIVRVAGVGPYRAGWQVEAWLGSDGWRPLTLREGAVAAVRAGARTAIAVDTQAWRAQRALTALLAGDEPEPQVGALVVGGEQPAWRTAAWDQYISA</sequence>
<comment type="caution">
    <text evidence="1">The sequence shown here is derived from an EMBL/GenBank/DDBJ whole genome shotgun (WGS) entry which is preliminary data.</text>
</comment>
<gene>
    <name evidence="1" type="ORF">GCM10009765_36940</name>
</gene>
<evidence type="ECO:0000313" key="2">
    <source>
        <dbReference type="Proteomes" id="UP001500618"/>
    </source>
</evidence>
<evidence type="ECO:0008006" key="3">
    <source>
        <dbReference type="Google" id="ProtNLM"/>
    </source>
</evidence>
<dbReference type="Proteomes" id="UP001500618">
    <property type="component" value="Unassembled WGS sequence"/>
</dbReference>
<dbReference type="RefSeq" id="WP_163571881.1">
    <property type="nucleotide sequence ID" value="NZ_BAAANY010000012.1"/>
</dbReference>
<evidence type="ECO:0000313" key="1">
    <source>
        <dbReference type="EMBL" id="GAA1684146.1"/>
    </source>
</evidence>
<keyword evidence="2" id="KW-1185">Reference proteome</keyword>
<name>A0ABN2HA31_9ACTN</name>
<dbReference type="SUPFAM" id="SSF143631">
    <property type="entry name" value="ApbE-like"/>
    <property type="match status" value="1"/>
</dbReference>
<dbReference type="InterPro" id="IPR003374">
    <property type="entry name" value="ApbE-like_sf"/>
</dbReference>
<protein>
    <recommendedName>
        <fullName evidence="3">DUF2064 domain-containing protein</fullName>
    </recommendedName>
</protein>
<accession>A0ABN2HA31</accession>
<reference evidence="1 2" key="1">
    <citation type="journal article" date="2019" name="Int. J. Syst. Evol. Microbiol.">
        <title>The Global Catalogue of Microorganisms (GCM) 10K type strain sequencing project: providing services to taxonomists for standard genome sequencing and annotation.</title>
        <authorList>
            <consortium name="The Broad Institute Genomics Platform"/>
            <consortium name="The Broad Institute Genome Sequencing Center for Infectious Disease"/>
            <person name="Wu L."/>
            <person name="Ma J."/>
        </authorList>
    </citation>
    <scope>NUCLEOTIDE SEQUENCE [LARGE SCALE GENOMIC DNA]</scope>
    <source>
        <strain evidence="1 2">JCM 14718</strain>
    </source>
</reference>
<organism evidence="1 2">
    <name type="scientific">Fodinicola feengrottensis</name>
    <dbReference type="NCBI Taxonomy" id="435914"/>
    <lineage>
        <taxon>Bacteria</taxon>
        <taxon>Bacillati</taxon>
        <taxon>Actinomycetota</taxon>
        <taxon>Actinomycetes</taxon>
        <taxon>Mycobacteriales</taxon>
        <taxon>Fodinicola</taxon>
    </lineage>
</organism>